<keyword evidence="1" id="KW-0472">Membrane</keyword>
<evidence type="ECO:0000256" key="1">
    <source>
        <dbReference type="SAM" id="Phobius"/>
    </source>
</evidence>
<reference evidence="2" key="1">
    <citation type="submission" date="2023-02" db="EMBL/GenBank/DDBJ databases">
        <title>Genome of toxic invasive species Heracleum sosnowskyi carries increased number of genes despite the absence of recent whole-genome duplications.</title>
        <authorList>
            <person name="Schelkunov M."/>
            <person name="Shtratnikova V."/>
            <person name="Makarenko M."/>
            <person name="Klepikova A."/>
            <person name="Omelchenko D."/>
            <person name="Novikova G."/>
            <person name="Obukhova E."/>
            <person name="Bogdanov V."/>
            <person name="Penin A."/>
            <person name="Logacheva M."/>
        </authorList>
    </citation>
    <scope>NUCLEOTIDE SEQUENCE</scope>
    <source>
        <strain evidence="2">Hsosn_3</strain>
        <tissue evidence="2">Leaf</tissue>
    </source>
</reference>
<organism evidence="2 3">
    <name type="scientific">Heracleum sosnowskyi</name>
    <dbReference type="NCBI Taxonomy" id="360622"/>
    <lineage>
        <taxon>Eukaryota</taxon>
        <taxon>Viridiplantae</taxon>
        <taxon>Streptophyta</taxon>
        <taxon>Embryophyta</taxon>
        <taxon>Tracheophyta</taxon>
        <taxon>Spermatophyta</taxon>
        <taxon>Magnoliopsida</taxon>
        <taxon>eudicotyledons</taxon>
        <taxon>Gunneridae</taxon>
        <taxon>Pentapetalae</taxon>
        <taxon>asterids</taxon>
        <taxon>campanulids</taxon>
        <taxon>Apiales</taxon>
        <taxon>Apiaceae</taxon>
        <taxon>Apioideae</taxon>
        <taxon>apioid superclade</taxon>
        <taxon>Tordylieae</taxon>
        <taxon>Tordyliinae</taxon>
        <taxon>Heracleum</taxon>
    </lineage>
</organism>
<gene>
    <name evidence="2" type="ORF">POM88_015345</name>
</gene>
<feature type="transmembrane region" description="Helical" evidence="1">
    <location>
        <begin position="43"/>
        <end position="63"/>
    </location>
</feature>
<protein>
    <submittedName>
        <fullName evidence="2">Uncharacterized protein</fullName>
    </submittedName>
</protein>
<dbReference type="EMBL" id="JAUIZM010000004">
    <property type="protein sequence ID" value="KAK1387167.1"/>
    <property type="molecule type" value="Genomic_DNA"/>
</dbReference>
<keyword evidence="3" id="KW-1185">Reference proteome</keyword>
<accession>A0AAD8MW75</accession>
<evidence type="ECO:0000313" key="3">
    <source>
        <dbReference type="Proteomes" id="UP001237642"/>
    </source>
</evidence>
<dbReference type="AlphaFoldDB" id="A0AAD8MW75"/>
<sequence length="148" mass="16413">MQIDQVQEKKQIDSSIYQSKDKNLQLCLDKTAVILDHENRTGIYIWAIGVSSLTINAQMLVMFVEQGLMTDIDIGSYDIPAVFLLSLGVISVIVQVLACMICSLSLLQVNSLATGRGFSELQSWKSAFYISVAALVEIKRIQLARNLT</sequence>
<proteinExistence type="predicted"/>
<dbReference type="Proteomes" id="UP001237642">
    <property type="component" value="Unassembled WGS sequence"/>
</dbReference>
<name>A0AAD8MW75_9APIA</name>
<keyword evidence="1" id="KW-1133">Transmembrane helix</keyword>
<feature type="transmembrane region" description="Helical" evidence="1">
    <location>
        <begin position="83"/>
        <end position="107"/>
    </location>
</feature>
<reference evidence="2" key="2">
    <citation type="submission" date="2023-05" db="EMBL/GenBank/DDBJ databases">
        <authorList>
            <person name="Schelkunov M.I."/>
        </authorList>
    </citation>
    <scope>NUCLEOTIDE SEQUENCE</scope>
    <source>
        <strain evidence="2">Hsosn_3</strain>
        <tissue evidence="2">Leaf</tissue>
    </source>
</reference>
<keyword evidence="1" id="KW-0812">Transmembrane</keyword>
<comment type="caution">
    <text evidence="2">The sequence shown here is derived from an EMBL/GenBank/DDBJ whole genome shotgun (WGS) entry which is preliminary data.</text>
</comment>
<evidence type="ECO:0000313" key="2">
    <source>
        <dbReference type="EMBL" id="KAK1387167.1"/>
    </source>
</evidence>